<dbReference type="InterPro" id="IPR008756">
    <property type="entry name" value="Peptidase_M56"/>
</dbReference>
<dbReference type="Pfam" id="PF00905">
    <property type="entry name" value="Transpeptidase"/>
    <property type="match status" value="1"/>
</dbReference>
<evidence type="ECO:0000256" key="1">
    <source>
        <dbReference type="ARBA" id="ARBA00011075"/>
    </source>
</evidence>
<dbReference type="InterPro" id="IPR052173">
    <property type="entry name" value="Beta-lactam_resp_regulator"/>
</dbReference>
<dbReference type="EMBL" id="JAFBCV010000001">
    <property type="protein sequence ID" value="MBM7837145.1"/>
    <property type="molecule type" value="Genomic_DNA"/>
</dbReference>
<dbReference type="Gene3D" id="3.40.710.10">
    <property type="entry name" value="DD-peptidase/beta-lactamase superfamily"/>
    <property type="match status" value="1"/>
</dbReference>
<accession>A0ABS2SNQ1</accession>
<evidence type="ECO:0000313" key="5">
    <source>
        <dbReference type="EMBL" id="MBM7837145.1"/>
    </source>
</evidence>
<dbReference type="Proteomes" id="UP001179280">
    <property type="component" value="Unassembled WGS sequence"/>
</dbReference>
<dbReference type="InterPro" id="IPR012338">
    <property type="entry name" value="Beta-lactam/transpept-like"/>
</dbReference>
<evidence type="ECO:0000259" key="3">
    <source>
        <dbReference type="Pfam" id="PF00905"/>
    </source>
</evidence>
<evidence type="ECO:0000256" key="2">
    <source>
        <dbReference type="SAM" id="Phobius"/>
    </source>
</evidence>
<gene>
    <name evidence="5" type="ORF">JOC54_000376</name>
</gene>
<dbReference type="PANTHER" id="PTHR34978:SF3">
    <property type="entry name" value="SLR0241 PROTEIN"/>
    <property type="match status" value="1"/>
</dbReference>
<sequence length="585" mass="65474">MLVSLLVLTLLISVLFLVRKGMQLVRLPAKWLDRFWYLLFVVLMLPFLPLQAVSYFDGETGGAERLPPVPGEAQRTEATSNLISDLSVSVTRLDLGWLESGLFGVWLGGMVIFSFVVLWSLSELRAMVAKAGAVKNARLRKEYHACVEELGLKKQPLLLESDSIVSPVTCGIIRPYLLVPKGLDDRFSTEEIRYMFLHELKHHQLHHPRMNAAALLFQIVYWFHPLVWLARKKMVIDRELACDAAVIETIGLSNRKAYGMTLLQFVEKRQAHSSLQLGVGGTKKQIETRLNSLIHYRENAKIDAIKGWIIFLLVGMVIFMQAPLLALGTSAEERKVFEGSNANYEELASFFAEHDGSFVLYSAKEDQYFIHNRAGSEQRYSPNSTFKIYSALIGLEEGIVQPDTVLAWDGTASDYPEWNKPHSLNSAMQHSVNWYFEKIEADMSLNKMQTYVSELHYGNESIEGATPFWLESSLTISPVEQVDLLHQLYTNKLPFQADSVAAVKDALLLEQTEETALYGKTGTGVVNEQAVNGWFVGFVETVDDTLFFATHLAGDEEATGQSASEITRAILADKGILTGGLGVNE</sequence>
<keyword evidence="6" id="KW-1185">Reference proteome</keyword>
<keyword evidence="2" id="KW-0472">Membrane</keyword>
<reference evidence="5" key="1">
    <citation type="submission" date="2021-01" db="EMBL/GenBank/DDBJ databases">
        <title>Genomic Encyclopedia of Type Strains, Phase IV (KMG-IV): sequencing the most valuable type-strain genomes for metagenomic binning, comparative biology and taxonomic classification.</title>
        <authorList>
            <person name="Goeker M."/>
        </authorList>
    </citation>
    <scope>NUCLEOTIDE SEQUENCE</scope>
    <source>
        <strain evidence="5">DSM 21943</strain>
    </source>
</reference>
<comment type="similarity">
    <text evidence="1">Belongs to the peptidase M56 family.</text>
</comment>
<proteinExistence type="inferred from homology"/>
<protein>
    <submittedName>
        <fullName evidence="5">Bla regulator protein BlaR1</fullName>
    </submittedName>
</protein>
<feature type="domain" description="Penicillin-binding protein transpeptidase" evidence="3">
    <location>
        <begin position="363"/>
        <end position="571"/>
    </location>
</feature>
<evidence type="ECO:0000259" key="4">
    <source>
        <dbReference type="Pfam" id="PF05569"/>
    </source>
</evidence>
<dbReference type="PANTHER" id="PTHR34978">
    <property type="entry name" value="POSSIBLE SENSOR-TRANSDUCER PROTEIN BLAR"/>
    <property type="match status" value="1"/>
</dbReference>
<evidence type="ECO:0000313" key="6">
    <source>
        <dbReference type="Proteomes" id="UP001179280"/>
    </source>
</evidence>
<dbReference type="NCBIfam" id="NF000326">
    <property type="entry name" value="blaR1_generic"/>
    <property type="match status" value="1"/>
</dbReference>
<feature type="transmembrane region" description="Helical" evidence="2">
    <location>
        <begin position="36"/>
        <end position="56"/>
    </location>
</feature>
<name>A0ABS2SNQ1_9BACI</name>
<dbReference type="InterPro" id="IPR001460">
    <property type="entry name" value="PCN-bd_Tpept"/>
</dbReference>
<feature type="transmembrane region" description="Helical" evidence="2">
    <location>
        <begin position="102"/>
        <end position="121"/>
    </location>
</feature>
<comment type="caution">
    <text evidence="5">The sequence shown here is derived from an EMBL/GenBank/DDBJ whole genome shotgun (WGS) entry which is preliminary data.</text>
</comment>
<organism evidence="5 6">
    <name type="scientific">Shouchella xiaoxiensis</name>
    <dbReference type="NCBI Taxonomy" id="766895"/>
    <lineage>
        <taxon>Bacteria</taxon>
        <taxon>Bacillati</taxon>
        <taxon>Bacillota</taxon>
        <taxon>Bacilli</taxon>
        <taxon>Bacillales</taxon>
        <taxon>Bacillaceae</taxon>
        <taxon>Shouchella</taxon>
    </lineage>
</organism>
<keyword evidence="2" id="KW-1133">Transmembrane helix</keyword>
<feature type="transmembrane region" description="Helical" evidence="2">
    <location>
        <begin position="307"/>
        <end position="327"/>
    </location>
</feature>
<dbReference type="SUPFAM" id="SSF56601">
    <property type="entry name" value="beta-lactamase/transpeptidase-like"/>
    <property type="match status" value="1"/>
</dbReference>
<dbReference type="RefSeq" id="WP_204464008.1">
    <property type="nucleotide sequence ID" value="NZ_JAFBCV010000001.1"/>
</dbReference>
<keyword evidence="2" id="KW-0812">Transmembrane</keyword>
<dbReference type="CDD" id="cd07341">
    <property type="entry name" value="M56_BlaR1_MecR1_like"/>
    <property type="match status" value="1"/>
</dbReference>
<feature type="domain" description="Peptidase M56" evidence="4">
    <location>
        <begin position="6"/>
        <end position="292"/>
    </location>
</feature>
<dbReference type="Pfam" id="PF05569">
    <property type="entry name" value="Peptidase_M56"/>
    <property type="match status" value="1"/>
</dbReference>